<keyword evidence="3" id="KW-0238">DNA-binding</keyword>
<dbReference type="PROSITE" id="PS50932">
    <property type="entry name" value="HTH_LACI_2"/>
    <property type="match status" value="1"/>
</dbReference>
<accession>A0A3M7TS46</accession>
<keyword evidence="4" id="KW-0804">Transcription</keyword>
<dbReference type="InterPro" id="IPR046335">
    <property type="entry name" value="LacI/GalR-like_sensor"/>
</dbReference>
<dbReference type="Proteomes" id="UP000278746">
    <property type="component" value="Unassembled WGS sequence"/>
</dbReference>
<comment type="caution">
    <text evidence="6">The sequence shown here is derived from an EMBL/GenBank/DDBJ whole genome shotgun (WGS) entry which is preliminary data.</text>
</comment>
<name>A0A3M7TS46_9BACI</name>
<dbReference type="PANTHER" id="PTHR30146:SF148">
    <property type="entry name" value="HTH-TYPE TRANSCRIPTIONAL REPRESSOR PURR-RELATED"/>
    <property type="match status" value="1"/>
</dbReference>
<dbReference type="InterPro" id="IPR010982">
    <property type="entry name" value="Lambda_DNA-bd_dom_sf"/>
</dbReference>
<dbReference type="SMART" id="SM00354">
    <property type="entry name" value="HTH_LACI"/>
    <property type="match status" value="1"/>
</dbReference>
<proteinExistence type="predicted"/>
<dbReference type="InterPro" id="IPR028082">
    <property type="entry name" value="Peripla_BP_I"/>
</dbReference>
<keyword evidence="7" id="KW-1185">Reference proteome</keyword>
<evidence type="ECO:0000256" key="1">
    <source>
        <dbReference type="ARBA" id="ARBA00022491"/>
    </source>
</evidence>
<reference evidence="6 7" key="1">
    <citation type="submission" date="2018-10" db="EMBL/GenBank/DDBJ databases">
        <title>Bacillus Keqinensis sp. nov., a moderately halophilic bacterium isolated from a saline-alkaline lake.</title>
        <authorList>
            <person name="Wang H."/>
        </authorList>
    </citation>
    <scope>NUCLEOTIDE SEQUENCE [LARGE SCALE GENOMIC DNA]</scope>
    <source>
        <strain evidence="6 7">KQ-3</strain>
    </source>
</reference>
<protein>
    <submittedName>
        <fullName evidence="6">LacI family transcriptional regulator</fullName>
    </submittedName>
</protein>
<dbReference type="InterPro" id="IPR000843">
    <property type="entry name" value="HTH_LacI"/>
</dbReference>
<dbReference type="Pfam" id="PF13377">
    <property type="entry name" value="Peripla_BP_3"/>
    <property type="match status" value="1"/>
</dbReference>
<gene>
    <name evidence="6" type="ORF">EBO34_00145</name>
</gene>
<evidence type="ECO:0000313" key="6">
    <source>
        <dbReference type="EMBL" id="RNA68426.1"/>
    </source>
</evidence>
<evidence type="ECO:0000256" key="2">
    <source>
        <dbReference type="ARBA" id="ARBA00023015"/>
    </source>
</evidence>
<dbReference type="SUPFAM" id="SSF53822">
    <property type="entry name" value="Periplasmic binding protein-like I"/>
    <property type="match status" value="1"/>
</dbReference>
<keyword evidence="1" id="KW-0678">Repressor</keyword>
<dbReference type="PANTHER" id="PTHR30146">
    <property type="entry name" value="LACI-RELATED TRANSCRIPTIONAL REPRESSOR"/>
    <property type="match status" value="1"/>
</dbReference>
<dbReference type="CDD" id="cd06267">
    <property type="entry name" value="PBP1_LacI_sugar_binding-like"/>
    <property type="match status" value="1"/>
</dbReference>
<dbReference type="EMBL" id="RHIB01000001">
    <property type="protein sequence ID" value="RNA68426.1"/>
    <property type="molecule type" value="Genomic_DNA"/>
</dbReference>
<organism evidence="6 7">
    <name type="scientific">Alteribacter keqinensis</name>
    <dbReference type="NCBI Taxonomy" id="2483800"/>
    <lineage>
        <taxon>Bacteria</taxon>
        <taxon>Bacillati</taxon>
        <taxon>Bacillota</taxon>
        <taxon>Bacilli</taxon>
        <taxon>Bacillales</taxon>
        <taxon>Bacillaceae</taxon>
        <taxon>Alteribacter</taxon>
    </lineage>
</organism>
<dbReference type="Pfam" id="PF00356">
    <property type="entry name" value="LacI"/>
    <property type="match status" value="1"/>
</dbReference>
<sequence length="344" mass="38533">MKRFNSKDCCYVTRQKRNEEKLPTLKDVAKKANVSVTTASYAINGNELIPKETRDKVLTAAKEIGYRPNGIAKNLKKSKSELIGVFLSGFKGPFFNEMLEGVQDEVVKRGYEMVVCASNEKHRLLVEHYVDGAIILNYHLSNELIDSLAGAKMPMVVLDREIDNPFIKNIVLQNEMGMELAVSHLMEKGHERIGFIGGPEDSYDGEKRMKGYLKSLVSHTLPVNERDILRGLFTEESGYGVMDKYLSHFQKDIPTAFICANDEMAMGAIRALQNSGLNVPEDVAIIGFDDIEVAKFFTPPLSTVRVHKKTWGKTAADVLFKMLNQETESETTEITVELISRSSS</sequence>
<evidence type="ECO:0000313" key="7">
    <source>
        <dbReference type="Proteomes" id="UP000278746"/>
    </source>
</evidence>
<feature type="domain" description="HTH lacI-type" evidence="5">
    <location>
        <begin position="23"/>
        <end position="77"/>
    </location>
</feature>
<evidence type="ECO:0000256" key="4">
    <source>
        <dbReference type="ARBA" id="ARBA00023163"/>
    </source>
</evidence>
<dbReference type="Gene3D" id="1.10.260.40">
    <property type="entry name" value="lambda repressor-like DNA-binding domains"/>
    <property type="match status" value="1"/>
</dbReference>
<dbReference type="Gene3D" id="3.40.50.2300">
    <property type="match status" value="2"/>
</dbReference>
<dbReference type="PROSITE" id="PS00356">
    <property type="entry name" value="HTH_LACI_1"/>
    <property type="match status" value="1"/>
</dbReference>
<dbReference type="SUPFAM" id="SSF47413">
    <property type="entry name" value="lambda repressor-like DNA-binding domains"/>
    <property type="match status" value="1"/>
</dbReference>
<evidence type="ECO:0000256" key="3">
    <source>
        <dbReference type="ARBA" id="ARBA00023125"/>
    </source>
</evidence>
<dbReference type="GO" id="GO:0003700">
    <property type="term" value="F:DNA-binding transcription factor activity"/>
    <property type="evidence" value="ECO:0007669"/>
    <property type="project" value="TreeGrafter"/>
</dbReference>
<dbReference type="GO" id="GO:0000976">
    <property type="term" value="F:transcription cis-regulatory region binding"/>
    <property type="evidence" value="ECO:0007669"/>
    <property type="project" value="TreeGrafter"/>
</dbReference>
<keyword evidence="2" id="KW-0805">Transcription regulation</keyword>
<dbReference type="AlphaFoldDB" id="A0A3M7TS46"/>
<evidence type="ECO:0000259" key="5">
    <source>
        <dbReference type="PROSITE" id="PS50932"/>
    </source>
</evidence>
<dbReference type="CDD" id="cd01392">
    <property type="entry name" value="HTH_LacI"/>
    <property type="match status" value="1"/>
</dbReference>